<dbReference type="PANTHER" id="PTHR47188:SF1">
    <property type="entry name" value="PROTEIN TAR1"/>
    <property type="match status" value="1"/>
</dbReference>
<evidence type="ECO:0000313" key="2">
    <source>
        <dbReference type="EMBL" id="CAL0301825.1"/>
    </source>
</evidence>
<gene>
    <name evidence="2" type="ORF">LLUT_LOCUS2885</name>
</gene>
<dbReference type="PANTHER" id="PTHR47188">
    <property type="entry name" value="PROTEIN TAR1"/>
    <property type="match status" value="1"/>
</dbReference>
<accession>A0AAV1VXX4</accession>
<sequence>MRRAVLVQPLDPTSGGAISRVGRLLNRKDNSFRGPADVSGLPNVVVSRHDRLTHVQVPFTWNLSPLWPSKFSFEYLLLPPRSAPTTAPPGLTPQVLQRPPCPPTHRGLALAPTARYALTRTLHRRSGSVDDATHKGIPPITFRAPYGFTCPLTRTHVRLLAPCFKTGRMGNPQADARSTQVPKHTETARASNHNRDDDVSTSMSTAQYLALDGIYRPIGAAFPNNPARQQRLVVRQGPGTTGLSPSPAPPSRGLGPGPLLRTLLQTTIRTPRATDSHGGLFPVRPA</sequence>
<organism evidence="2 3">
    <name type="scientific">Lupinus luteus</name>
    <name type="common">European yellow lupine</name>
    <dbReference type="NCBI Taxonomy" id="3873"/>
    <lineage>
        <taxon>Eukaryota</taxon>
        <taxon>Viridiplantae</taxon>
        <taxon>Streptophyta</taxon>
        <taxon>Embryophyta</taxon>
        <taxon>Tracheophyta</taxon>
        <taxon>Spermatophyta</taxon>
        <taxon>Magnoliopsida</taxon>
        <taxon>eudicotyledons</taxon>
        <taxon>Gunneridae</taxon>
        <taxon>Pentapetalae</taxon>
        <taxon>rosids</taxon>
        <taxon>fabids</taxon>
        <taxon>Fabales</taxon>
        <taxon>Fabaceae</taxon>
        <taxon>Papilionoideae</taxon>
        <taxon>50 kb inversion clade</taxon>
        <taxon>genistoids sensu lato</taxon>
        <taxon>core genistoids</taxon>
        <taxon>Genisteae</taxon>
        <taxon>Lupinus</taxon>
    </lineage>
</organism>
<dbReference type="Proteomes" id="UP001497480">
    <property type="component" value="Unassembled WGS sequence"/>
</dbReference>
<feature type="compositionally biased region" description="Basic and acidic residues" evidence="1">
    <location>
        <begin position="183"/>
        <end position="198"/>
    </location>
</feature>
<reference evidence="2 3" key="1">
    <citation type="submission" date="2024-03" db="EMBL/GenBank/DDBJ databases">
        <authorList>
            <person name="Martinez-Hernandez J."/>
        </authorList>
    </citation>
    <scope>NUCLEOTIDE SEQUENCE [LARGE SCALE GENOMIC DNA]</scope>
</reference>
<proteinExistence type="predicted"/>
<comment type="caution">
    <text evidence="2">The sequence shown here is derived from an EMBL/GenBank/DDBJ whole genome shotgun (WGS) entry which is preliminary data.</text>
</comment>
<evidence type="ECO:0000256" key="1">
    <source>
        <dbReference type="SAM" id="MobiDB-lite"/>
    </source>
</evidence>
<dbReference type="AlphaFoldDB" id="A0AAV1VXX4"/>
<dbReference type="InterPro" id="IPR044792">
    <property type="entry name" value="TAR1"/>
</dbReference>
<feature type="region of interest" description="Disordered" evidence="1">
    <location>
        <begin position="87"/>
        <end position="108"/>
    </location>
</feature>
<protein>
    <submittedName>
        <fullName evidence="2">Uncharacterized protein</fullName>
    </submittedName>
</protein>
<feature type="region of interest" description="Disordered" evidence="1">
    <location>
        <begin position="170"/>
        <end position="201"/>
    </location>
</feature>
<dbReference type="GO" id="GO:0043457">
    <property type="term" value="P:regulation of cellular respiration"/>
    <property type="evidence" value="ECO:0007669"/>
    <property type="project" value="InterPro"/>
</dbReference>
<evidence type="ECO:0000313" key="3">
    <source>
        <dbReference type="Proteomes" id="UP001497480"/>
    </source>
</evidence>
<dbReference type="EMBL" id="CAXHTB010000002">
    <property type="protein sequence ID" value="CAL0301825.1"/>
    <property type="molecule type" value="Genomic_DNA"/>
</dbReference>
<keyword evidence="3" id="KW-1185">Reference proteome</keyword>
<name>A0AAV1VXX4_LUPLU</name>
<feature type="region of interest" description="Disordered" evidence="1">
    <location>
        <begin position="236"/>
        <end position="259"/>
    </location>
</feature>